<dbReference type="InterPro" id="IPR020568">
    <property type="entry name" value="Ribosomal_Su5_D2-typ_SF"/>
</dbReference>
<evidence type="ECO:0000256" key="6">
    <source>
        <dbReference type="ARBA" id="ARBA00023029"/>
    </source>
</evidence>
<keyword evidence="11" id="KW-1185">Reference proteome</keyword>
<dbReference type="Proteomes" id="UP000649259">
    <property type="component" value="Unassembled WGS sequence"/>
</dbReference>
<proteinExistence type="inferred from homology"/>
<dbReference type="InterPro" id="IPR013506">
    <property type="entry name" value="Topo_IIA_bsu_dom2"/>
</dbReference>
<gene>
    <name evidence="10" type="ORF">Saso_48390</name>
</gene>
<reference evidence="11" key="1">
    <citation type="submission" date="2023-07" db="EMBL/GenBank/DDBJ databases">
        <title>Whole genome shotgun sequence of Streptomyces cacaoi subsp. asoensis NBRC 13813.</title>
        <authorList>
            <person name="Komaki H."/>
            <person name="Tamura T."/>
        </authorList>
    </citation>
    <scope>NUCLEOTIDE SEQUENCE [LARGE SCALE GENOMIC DNA]</scope>
    <source>
        <strain evidence="11">NBRC 13813</strain>
    </source>
</reference>
<dbReference type="EMBL" id="BNEB01000005">
    <property type="protein sequence ID" value="GHI63189.1"/>
    <property type="molecule type" value="Genomic_DNA"/>
</dbReference>
<evidence type="ECO:0000256" key="8">
    <source>
        <dbReference type="ARBA" id="ARBA00023235"/>
    </source>
</evidence>
<dbReference type="SUPFAM" id="SSF54211">
    <property type="entry name" value="Ribosomal protein S5 domain 2-like"/>
    <property type="match status" value="1"/>
</dbReference>
<evidence type="ECO:0000259" key="9">
    <source>
        <dbReference type="Pfam" id="PF00204"/>
    </source>
</evidence>
<dbReference type="InterPro" id="IPR001241">
    <property type="entry name" value="Topo_IIA"/>
</dbReference>
<feature type="domain" description="DNA topoisomerase type IIA subunit B" evidence="9">
    <location>
        <begin position="220"/>
        <end position="380"/>
    </location>
</feature>
<keyword evidence="6" id="KW-0799">Topoisomerase</keyword>
<comment type="caution">
    <text evidence="10">The sequence shown here is derived from an EMBL/GenBank/DDBJ whole genome shotgun (WGS) entry which is preliminary data.</text>
</comment>
<organism evidence="10 11">
    <name type="scientific">Streptomyces asoensis</name>
    <dbReference type="NCBI Taxonomy" id="249586"/>
    <lineage>
        <taxon>Bacteria</taxon>
        <taxon>Bacillati</taxon>
        <taxon>Actinomycetota</taxon>
        <taxon>Actinomycetes</taxon>
        <taxon>Kitasatosporales</taxon>
        <taxon>Streptomycetaceae</taxon>
        <taxon>Streptomyces</taxon>
    </lineage>
</organism>
<dbReference type="SMART" id="SM00433">
    <property type="entry name" value="TOP2c"/>
    <property type="match status" value="1"/>
</dbReference>
<dbReference type="Gene3D" id="3.30.230.10">
    <property type="match status" value="1"/>
</dbReference>
<evidence type="ECO:0000256" key="4">
    <source>
        <dbReference type="ARBA" id="ARBA00022741"/>
    </source>
</evidence>
<evidence type="ECO:0000256" key="5">
    <source>
        <dbReference type="ARBA" id="ARBA00022840"/>
    </source>
</evidence>
<evidence type="ECO:0000313" key="10">
    <source>
        <dbReference type="EMBL" id="GHI63189.1"/>
    </source>
</evidence>
<keyword evidence="8" id="KW-0413">Isomerase</keyword>
<dbReference type="PANTHER" id="PTHR45866:SF1">
    <property type="entry name" value="DNA GYRASE SUBUNIT B, MITOCHONDRIAL"/>
    <property type="match status" value="1"/>
</dbReference>
<sequence>MLYDAADIEVLEGLAAVRRRPGMWVGSTGERGLHQLVLDVTGRAVNEVLAGGGGRVDVTLTADGGVRVTDDAAGVPFEDTGDGAAPGLEAQLTSLRAGTGPERGPHIAFLGHFDSGLFVANALSGRLTAEARYGGVRHVQEYVRGVAADPPAAAGPATGSGTTVSFWPDTGIFETTRYSFVVLAERFRQVAFLNRGLEMSLTDERPAGGPRKVRFRFPGGVSDFVAALAAETGAGVDPEVIAFEREIPRMAGTLEAALTWHGPAGERLRGFANSLFTREGGTHLDGFRDGVAGAVTDWARGRGLLTAREAGPGAERIGEGLTAIVSVKLEQPEFLGAVRGLLGGAEVRVCVAEAVREQLGGWFEEHPDRAAAIVDRIVRHPHTP</sequence>
<keyword evidence="5" id="KW-0067">ATP-binding</keyword>
<comment type="similarity">
    <text evidence="2">Belongs to the type II topoisomerase GyrB family.</text>
</comment>
<dbReference type="Gene3D" id="3.30.565.10">
    <property type="entry name" value="Histidine kinase-like ATPase, C-terminal domain"/>
    <property type="match status" value="1"/>
</dbReference>
<dbReference type="InterPro" id="IPR014721">
    <property type="entry name" value="Ribsml_uS5_D2-typ_fold_subgr"/>
</dbReference>
<accession>A0ABQ3S4Y5</accession>
<evidence type="ECO:0000256" key="2">
    <source>
        <dbReference type="ARBA" id="ARBA00010708"/>
    </source>
</evidence>
<dbReference type="InterPro" id="IPR036890">
    <property type="entry name" value="HATPase_C_sf"/>
</dbReference>
<evidence type="ECO:0000256" key="1">
    <source>
        <dbReference type="ARBA" id="ARBA00000185"/>
    </source>
</evidence>
<keyword evidence="4" id="KW-0547">Nucleotide-binding</keyword>
<keyword evidence="7" id="KW-0238">DNA-binding</keyword>
<dbReference type="PRINTS" id="PR01159">
    <property type="entry name" value="DNAGYRASEB"/>
</dbReference>
<comment type="catalytic activity">
    <reaction evidence="1">
        <text>ATP-dependent breakage, passage and rejoining of double-stranded DNA.</text>
        <dbReference type="EC" id="5.6.2.2"/>
    </reaction>
</comment>
<dbReference type="SUPFAM" id="SSF55874">
    <property type="entry name" value="ATPase domain of HSP90 chaperone/DNA topoisomerase II/histidine kinase"/>
    <property type="match status" value="1"/>
</dbReference>
<name>A0ABQ3S4Y5_9ACTN</name>
<dbReference type="RefSeq" id="WP_189921839.1">
    <property type="nucleotide sequence ID" value="NZ_BMSI01000005.1"/>
</dbReference>
<dbReference type="InterPro" id="IPR000565">
    <property type="entry name" value="Topo_IIA_B"/>
</dbReference>
<protein>
    <recommendedName>
        <fullName evidence="3">DNA topoisomerase (ATP-hydrolyzing)</fullName>
        <ecNumber evidence="3">5.6.2.2</ecNumber>
    </recommendedName>
</protein>
<dbReference type="PRINTS" id="PR00418">
    <property type="entry name" value="TPI2FAMILY"/>
</dbReference>
<dbReference type="EC" id="5.6.2.2" evidence="3"/>
<dbReference type="GeneID" id="91472680"/>
<dbReference type="Pfam" id="PF00204">
    <property type="entry name" value="DNA_gyraseB"/>
    <property type="match status" value="1"/>
</dbReference>
<evidence type="ECO:0000313" key="11">
    <source>
        <dbReference type="Proteomes" id="UP000649259"/>
    </source>
</evidence>
<dbReference type="PANTHER" id="PTHR45866">
    <property type="entry name" value="DNA GYRASE/TOPOISOMERASE SUBUNIT B"/>
    <property type="match status" value="1"/>
</dbReference>
<evidence type="ECO:0000256" key="7">
    <source>
        <dbReference type="ARBA" id="ARBA00023125"/>
    </source>
</evidence>
<evidence type="ECO:0000256" key="3">
    <source>
        <dbReference type="ARBA" id="ARBA00012895"/>
    </source>
</evidence>